<organism evidence="1 2">
    <name type="scientific">Paramuricea clavata</name>
    <name type="common">Red gorgonian</name>
    <name type="synonym">Violescent sea-whip</name>
    <dbReference type="NCBI Taxonomy" id="317549"/>
    <lineage>
        <taxon>Eukaryota</taxon>
        <taxon>Metazoa</taxon>
        <taxon>Cnidaria</taxon>
        <taxon>Anthozoa</taxon>
        <taxon>Octocorallia</taxon>
        <taxon>Malacalcyonacea</taxon>
        <taxon>Plexauridae</taxon>
        <taxon>Paramuricea</taxon>
    </lineage>
</organism>
<gene>
    <name evidence="1" type="ORF">PACLA_8A013941</name>
</gene>
<keyword evidence="2" id="KW-1185">Reference proteome</keyword>
<evidence type="ECO:0000313" key="2">
    <source>
        <dbReference type="Proteomes" id="UP001152795"/>
    </source>
</evidence>
<reference evidence="1" key="1">
    <citation type="submission" date="2020-04" db="EMBL/GenBank/DDBJ databases">
        <authorList>
            <person name="Alioto T."/>
            <person name="Alioto T."/>
            <person name="Gomez Garrido J."/>
        </authorList>
    </citation>
    <scope>NUCLEOTIDE SEQUENCE</scope>
    <source>
        <strain evidence="1">A484AB</strain>
    </source>
</reference>
<dbReference type="InterPro" id="IPR046341">
    <property type="entry name" value="SET_dom_sf"/>
</dbReference>
<dbReference type="Gene3D" id="2.40.50.90">
    <property type="match status" value="1"/>
</dbReference>
<dbReference type="InterPro" id="IPR016071">
    <property type="entry name" value="Staphylococal_nuclease_OB-fold"/>
</dbReference>
<dbReference type="AlphaFoldDB" id="A0A7D9F2D6"/>
<dbReference type="InterPro" id="IPR035437">
    <property type="entry name" value="SNase_OB-fold_sf"/>
</dbReference>
<dbReference type="PROSITE" id="PS50830">
    <property type="entry name" value="TNASE_3"/>
    <property type="match status" value="1"/>
</dbReference>
<sequence length="536" mass="61045">MHCSRSEIHAQYLRNKYKGLSAATLNMSYYFANATNSFSTPTISLGSPTQVYEAVNRYMKPFLQQRKLDNPLPLSWILPRAADGVRLAKVQHDNFHLYDGDSCEITIDDDTLEAIRKMRTSLNKVKIRLPNQDAPETCHSVRIYKQSGDDPTISQHTFATRHIGIESLRAARQMVSEARSIYVEVDRDASLASSSAPMDVHGRRLTDVWLGYGDGDGRERREALSRKLALEGYTMSFYTTGIDKRIDDAMRSAKREKRGMFNLPEELFCYPFRPWELRQGLKKNPDMYKEFRPILNVPADPAVSWKPKQRAPPVEADDEWPDSQDNDLFFFRMVKCPLSMETLCFRAKSTIPNAGYGLFLKPHKFVERGTHLCLYAEQPLAPEELAQSQSSNMYMLETSKGTYDAEDATGNNLGRYANQPNVLPALQRIKEMSTKPRPSMNENDWKAIEAEIDAACNAEYKVVRKQLVLVAKIDLQESVNSEEIFTNYGSMRNYWIAAEREKPGCFGGEISSIVRFLLNSPDCNWTDAQRSTLGSK</sequence>
<dbReference type="EMBL" id="CACRXK020011060">
    <property type="protein sequence ID" value="CAB4020650.1"/>
    <property type="molecule type" value="Genomic_DNA"/>
</dbReference>
<evidence type="ECO:0000313" key="1">
    <source>
        <dbReference type="EMBL" id="CAB4020650.1"/>
    </source>
</evidence>
<protein>
    <submittedName>
        <fullName evidence="1">Uncharacterized protein</fullName>
    </submittedName>
</protein>
<comment type="caution">
    <text evidence="1">The sequence shown here is derived from an EMBL/GenBank/DDBJ whole genome shotgun (WGS) entry which is preliminary data.</text>
</comment>
<proteinExistence type="predicted"/>
<name>A0A7D9F2D6_PARCT</name>
<accession>A0A7D9F2D6</accession>
<dbReference type="Proteomes" id="UP001152795">
    <property type="component" value="Unassembled WGS sequence"/>
</dbReference>
<dbReference type="Gene3D" id="2.170.270.10">
    <property type="entry name" value="SET domain"/>
    <property type="match status" value="1"/>
</dbReference>